<evidence type="ECO:0000313" key="2">
    <source>
        <dbReference type="EMBL" id="SCY35164.1"/>
    </source>
</evidence>
<dbReference type="AlphaFoldDB" id="A0A1G5F7M3"/>
<proteinExistence type="predicted"/>
<evidence type="ECO:0000256" key="1">
    <source>
        <dbReference type="SAM" id="SignalP"/>
    </source>
</evidence>
<keyword evidence="1" id="KW-0732">Signal</keyword>
<dbReference type="RefSeq" id="WP_139163955.1">
    <property type="nucleotide sequence ID" value="NZ_FMUX01000007.1"/>
</dbReference>
<name>A0A1G5F7M3_9BACT</name>
<dbReference type="Proteomes" id="UP000198870">
    <property type="component" value="Unassembled WGS sequence"/>
</dbReference>
<sequence>MKLRSIKKSRIASTFIALCAIALTGTQATASCMDAMFGRVAHEGTELHELAMTSLNQNGGADTYFTNGEGRVLDVKAKQFDDGRVRVSVVRVYIPRNYITGTHDGTLAVEATYDRLHELAQTGDKLGGYTLLPNSVGADAFQCGTDIAMALDSE</sequence>
<keyword evidence="3" id="KW-1185">Reference proteome</keyword>
<organism evidence="2 3">
    <name type="scientific">Desulfoluna spongiiphila</name>
    <dbReference type="NCBI Taxonomy" id="419481"/>
    <lineage>
        <taxon>Bacteria</taxon>
        <taxon>Pseudomonadati</taxon>
        <taxon>Thermodesulfobacteriota</taxon>
        <taxon>Desulfobacteria</taxon>
        <taxon>Desulfobacterales</taxon>
        <taxon>Desulfolunaceae</taxon>
        <taxon>Desulfoluna</taxon>
    </lineage>
</organism>
<dbReference type="EMBL" id="FMUX01000007">
    <property type="protein sequence ID" value="SCY35164.1"/>
    <property type="molecule type" value="Genomic_DNA"/>
</dbReference>
<feature type="chain" id="PRO_5011454651" evidence="1">
    <location>
        <begin position="31"/>
        <end position="154"/>
    </location>
</feature>
<protein>
    <submittedName>
        <fullName evidence="2">Uncharacterized protein</fullName>
    </submittedName>
</protein>
<gene>
    <name evidence="2" type="ORF">SAMN05216233_107196</name>
</gene>
<dbReference type="PROSITE" id="PS51257">
    <property type="entry name" value="PROKAR_LIPOPROTEIN"/>
    <property type="match status" value="1"/>
</dbReference>
<accession>A0A1G5F7M3</accession>
<evidence type="ECO:0000313" key="3">
    <source>
        <dbReference type="Proteomes" id="UP000198870"/>
    </source>
</evidence>
<feature type="signal peptide" evidence="1">
    <location>
        <begin position="1"/>
        <end position="30"/>
    </location>
</feature>
<reference evidence="2 3" key="1">
    <citation type="submission" date="2016-10" db="EMBL/GenBank/DDBJ databases">
        <authorList>
            <person name="de Groot N.N."/>
        </authorList>
    </citation>
    <scope>NUCLEOTIDE SEQUENCE [LARGE SCALE GENOMIC DNA]</scope>
    <source>
        <strain evidence="2 3">AA1</strain>
    </source>
</reference>